<gene>
    <name evidence="3" type="ORF">IZO911_LOCUS16872</name>
    <name evidence="4" type="ORF">KXQ929_LOCUS7322</name>
</gene>
<dbReference type="Proteomes" id="UP000663868">
    <property type="component" value="Unassembled WGS sequence"/>
</dbReference>
<keyword evidence="2" id="KW-0812">Transmembrane</keyword>
<evidence type="ECO:0000313" key="5">
    <source>
        <dbReference type="Proteomes" id="UP000663860"/>
    </source>
</evidence>
<comment type="caution">
    <text evidence="3">The sequence shown here is derived from an EMBL/GenBank/DDBJ whole genome shotgun (WGS) entry which is preliminary data.</text>
</comment>
<dbReference type="Proteomes" id="UP000663860">
    <property type="component" value="Unassembled WGS sequence"/>
</dbReference>
<dbReference type="EMBL" id="CAJNOE010000154">
    <property type="protein sequence ID" value="CAF0986673.1"/>
    <property type="molecule type" value="Genomic_DNA"/>
</dbReference>
<protein>
    <submittedName>
        <fullName evidence="3">Uncharacterized protein</fullName>
    </submittedName>
</protein>
<keyword evidence="2" id="KW-0472">Membrane</keyword>
<dbReference type="AlphaFoldDB" id="A0A814FSF8"/>
<dbReference type="EMBL" id="CAJOBB010000298">
    <property type="protein sequence ID" value="CAF3643275.1"/>
    <property type="molecule type" value="Genomic_DNA"/>
</dbReference>
<feature type="transmembrane region" description="Helical" evidence="2">
    <location>
        <begin position="28"/>
        <end position="51"/>
    </location>
</feature>
<sequence>MSTVNNSSHQSDNSFASSEVSLPRPIRFWLMLLFNIPSIICSFCLILHIIIDRIQRYALHNHTILLILVFGLPIQLMNINFYLVFFQYGSVQSS</sequence>
<name>A0A814FSF8_9BILA</name>
<evidence type="ECO:0000256" key="1">
    <source>
        <dbReference type="SAM" id="MobiDB-lite"/>
    </source>
</evidence>
<reference evidence="3" key="1">
    <citation type="submission" date="2021-02" db="EMBL/GenBank/DDBJ databases">
        <authorList>
            <person name="Nowell W R."/>
        </authorList>
    </citation>
    <scope>NUCLEOTIDE SEQUENCE</scope>
</reference>
<organism evidence="3 5">
    <name type="scientific">Adineta steineri</name>
    <dbReference type="NCBI Taxonomy" id="433720"/>
    <lineage>
        <taxon>Eukaryota</taxon>
        <taxon>Metazoa</taxon>
        <taxon>Spiralia</taxon>
        <taxon>Gnathifera</taxon>
        <taxon>Rotifera</taxon>
        <taxon>Eurotatoria</taxon>
        <taxon>Bdelloidea</taxon>
        <taxon>Adinetida</taxon>
        <taxon>Adinetidae</taxon>
        <taxon>Adineta</taxon>
    </lineage>
</organism>
<accession>A0A814FSF8</accession>
<feature type="region of interest" description="Disordered" evidence="1">
    <location>
        <begin position="1"/>
        <end position="20"/>
    </location>
</feature>
<feature type="transmembrane region" description="Helical" evidence="2">
    <location>
        <begin position="63"/>
        <end position="85"/>
    </location>
</feature>
<keyword evidence="2" id="KW-1133">Transmembrane helix</keyword>
<evidence type="ECO:0000313" key="4">
    <source>
        <dbReference type="EMBL" id="CAF3643275.1"/>
    </source>
</evidence>
<evidence type="ECO:0000256" key="2">
    <source>
        <dbReference type="SAM" id="Phobius"/>
    </source>
</evidence>
<evidence type="ECO:0000313" key="3">
    <source>
        <dbReference type="EMBL" id="CAF0986673.1"/>
    </source>
</evidence>
<proteinExistence type="predicted"/>